<dbReference type="GO" id="GO:0008017">
    <property type="term" value="F:microtubule binding"/>
    <property type="evidence" value="ECO:0007669"/>
    <property type="project" value="InterPro"/>
</dbReference>
<evidence type="ECO:0000256" key="1">
    <source>
        <dbReference type="ARBA" id="ARBA00022741"/>
    </source>
</evidence>
<sequence length="171" mass="19324">MLILHDLIGNVNQYTYIHMCVYYCLTMRMNSLFVAMNLNSVIFIDVWIETRRKMSLTCPAGNDDNEDFEVNANGSDNEWVVVDSSRSRLVLIDLAGSERVKRSGVTGKAMDEAKNINQSLSALGNVMAALQSKQKHIPFRDSTLTYLLHDCLGTIFVQFVLYSLAKDCILF</sequence>
<comment type="caution">
    <text evidence="3">Lacks conserved residue(s) required for the propagation of feature annotation.</text>
</comment>
<dbReference type="InterPro" id="IPR027640">
    <property type="entry name" value="Kinesin-like_fam"/>
</dbReference>
<dbReference type="Gene3D" id="3.40.850.10">
    <property type="entry name" value="Kinesin motor domain"/>
    <property type="match status" value="1"/>
</dbReference>
<dbReference type="SMART" id="SM00129">
    <property type="entry name" value="KISc"/>
    <property type="match status" value="1"/>
</dbReference>
<dbReference type="GO" id="GO:0003777">
    <property type="term" value="F:microtubule motor activity"/>
    <property type="evidence" value="ECO:0007669"/>
    <property type="project" value="InterPro"/>
</dbReference>
<evidence type="ECO:0000256" key="2">
    <source>
        <dbReference type="ARBA" id="ARBA00022840"/>
    </source>
</evidence>
<dbReference type="PRINTS" id="PR00380">
    <property type="entry name" value="KINESINHEAVY"/>
</dbReference>
<feature type="domain" description="Kinesin motor" evidence="4">
    <location>
        <begin position="1"/>
        <end position="171"/>
    </location>
</feature>
<name>X6NEJ4_RETFI</name>
<dbReference type="PANTHER" id="PTHR47972">
    <property type="entry name" value="KINESIN-LIKE PROTEIN KLP-3"/>
    <property type="match status" value="1"/>
</dbReference>
<dbReference type="AlphaFoldDB" id="X6NEJ4"/>
<evidence type="ECO:0000256" key="3">
    <source>
        <dbReference type="PROSITE-ProRule" id="PRU00283"/>
    </source>
</evidence>
<dbReference type="Pfam" id="PF00225">
    <property type="entry name" value="Kinesin"/>
    <property type="match status" value="1"/>
</dbReference>
<dbReference type="PROSITE" id="PS00411">
    <property type="entry name" value="KINESIN_MOTOR_1"/>
    <property type="match status" value="1"/>
</dbReference>
<dbReference type="InterPro" id="IPR019821">
    <property type="entry name" value="Kinesin_motor_CS"/>
</dbReference>
<evidence type="ECO:0000313" key="6">
    <source>
        <dbReference type="Proteomes" id="UP000023152"/>
    </source>
</evidence>
<gene>
    <name evidence="5" type="ORF">RFI_12975</name>
</gene>
<keyword evidence="2" id="KW-0067">ATP-binding</keyword>
<dbReference type="PROSITE" id="PS50067">
    <property type="entry name" value="KINESIN_MOTOR_2"/>
    <property type="match status" value="1"/>
</dbReference>
<dbReference type="InterPro" id="IPR001752">
    <property type="entry name" value="Kinesin_motor_dom"/>
</dbReference>
<dbReference type="Proteomes" id="UP000023152">
    <property type="component" value="Unassembled WGS sequence"/>
</dbReference>
<comment type="similarity">
    <text evidence="3">Belongs to the TRAFAC class myosin-kinesin ATPase superfamily. Kinesin family.</text>
</comment>
<evidence type="ECO:0000259" key="4">
    <source>
        <dbReference type="PROSITE" id="PS50067"/>
    </source>
</evidence>
<proteinExistence type="inferred from homology"/>
<dbReference type="InterPro" id="IPR027417">
    <property type="entry name" value="P-loop_NTPase"/>
</dbReference>
<reference evidence="5 6" key="1">
    <citation type="journal article" date="2013" name="Curr. Biol.">
        <title>The Genome of the Foraminiferan Reticulomyxa filosa.</title>
        <authorList>
            <person name="Glockner G."/>
            <person name="Hulsmann N."/>
            <person name="Schleicher M."/>
            <person name="Noegel A.A."/>
            <person name="Eichinger L."/>
            <person name="Gallinger C."/>
            <person name="Pawlowski J."/>
            <person name="Sierra R."/>
            <person name="Euteneuer U."/>
            <person name="Pillet L."/>
            <person name="Moustafa A."/>
            <person name="Platzer M."/>
            <person name="Groth M."/>
            <person name="Szafranski K."/>
            <person name="Schliwa M."/>
        </authorList>
    </citation>
    <scope>NUCLEOTIDE SEQUENCE [LARGE SCALE GENOMIC DNA]</scope>
</reference>
<dbReference type="GO" id="GO:0007018">
    <property type="term" value="P:microtubule-based movement"/>
    <property type="evidence" value="ECO:0007669"/>
    <property type="project" value="InterPro"/>
</dbReference>
<evidence type="ECO:0000313" key="5">
    <source>
        <dbReference type="EMBL" id="ETO24184.1"/>
    </source>
</evidence>
<protein>
    <recommendedName>
        <fullName evidence="4">Kinesin motor domain-containing protein</fullName>
    </recommendedName>
</protein>
<comment type="caution">
    <text evidence="5">The sequence shown here is derived from an EMBL/GenBank/DDBJ whole genome shotgun (WGS) entry which is preliminary data.</text>
</comment>
<dbReference type="SUPFAM" id="SSF52540">
    <property type="entry name" value="P-loop containing nucleoside triphosphate hydrolases"/>
    <property type="match status" value="1"/>
</dbReference>
<dbReference type="OrthoDB" id="3176171at2759"/>
<dbReference type="GO" id="GO:0005524">
    <property type="term" value="F:ATP binding"/>
    <property type="evidence" value="ECO:0007669"/>
    <property type="project" value="UniProtKB-KW"/>
</dbReference>
<dbReference type="EMBL" id="ASPP01009381">
    <property type="protein sequence ID" value="ETO24184.1"/>
    <property type="molecule type" value="Genomic_DNA"/>
</dbReference>
<organism evidence="5 6">
    <name type="scientific">Reticulomyxa filosa</name>
    <dbReference type="NCBI Taxonomy" id="46433"/>
    <lineage>
        <taxon>Eukaryota</taxon>
        <taxon>Sar</taxon>
        <taxon>Rhizaria</taxon>
        <taxon>Retaria</taxon>
        <taxon>Foraminifera</taxon>
        <taxon>Monothalamids</taxon>
        <taxon>Reticulomyxidae</taxon>
        <taxon>Reticulomyxa</taxon>
    </lineage>
</organism>
<keyword evidence="1" id="KW-0547">Nucleotide-binding</keyword>
<accession>X6NEJ4</accession>
<dbReference type="InterPro" id="IPR036961">
    <property type="entry name" value="Kinesin_motor_dom_sf"/>
</dbReference>
<keyword evidence="6" id="KW-1185">Reference proteome</keyword>